<sequence>MQIHTVRHWMEVGHTCEKFGKRIEGPEGDRNSTGRPTDSTKLDCWEISETEPPTKELTQ</sequence>
<dbReference type="Proteomes" id="UP000234681">
    <property type="component" value="Chromosome 12"/>
</dbReference>
<evidence type="ECO:0000313" key="2">
    <source>
        <dbReference type="EMBL" id="EDL74973.1"/>
    </source>
</evidence>
<reference evidence="2" key="1">
    <citation type="journal article" date="2005" name="Genome Res.">
        <title>Gene and alternative splicing annotation with AIR.</title>
        <authorList>
            <person name="Florea L."/>
            <person name="Di Francesco V."/>
            <person name="Miller J."/>
            <person name="Turner R."/>
            <person name="Yao A."/>
            <person name="Harris M."/>
            <person name="Walenz B."/>
            <person name="Mobarry C."/>
            <person name="Merkulov G.V."/>
            <person name="Charlab R."/>
            <person name="Dew I."/>
            <person name="Deng Z."/>
            <person name="Istrail S."/>
            <person name="Li P."/>
            <person name="Sutton G."/>
        </authorList>
    </citation>
    <scope>NUCLEOTIDE SEQUENCE</scope>
    <source>
        <strain evidence="2">BN</strain>
    </source>
</reference>
<organism evidence="2 3">
    <name type="scientific">Rattus norvegicus</name>
    <name type="common">Rat</name>
    <dbReference type="NCBI Taxonomy" id="10116"/>
    <lineage>
        <taxon>Eukaryota</taxon>
        <taxon>Metazoa</taxon>
        <taxon>Chordata</taxon>
        <taxon>Craniata</taxon>
        <taxon>Vertebrata</taxon>
        <taxon>Euteleostomi</taxon>
        <taxon>Mammalia</taxon>
        <taxon>Eutheria</taxon>
        <taxon>Euarchontoglires</taxon>
        <taxon>Glires</taxon>
        <taxon>Rodentia</taxon>
        <taxon>Myomorpha</taxon>
        <taxon>Muroidea</taxon>
        <taxon>Muridae</taxon>
        <taxon>Murinae</taxon>
        <taxon>Rattus</taxon>
    </lineage>
</organism>
<evidence type="ECO:0000256" key="1">
    <source>
        <dbReference type="SAM" id="MobiDB-lite"/>
    </source>
</evidence>
<accession>A6KQ48</accession>
<name>A6KQ48_RAT</name>
<dbReference type="EMBL" id="CH474084">
    <property type="protein sequence ID" value="EDL74973.1"/>
    <property type="molecule type" value="Genomic_DNA"/>
</dbReference>
<dbReference type="EMBL" id="CH474084">
    <property type="protein sequence ID" value="EDL74972.1"/>
    <property type="molecule type" value="Genomic_DNA"/>
</dbReference>
<evidence type="ECO:0000313" key="3">
    <source>
        <dbReference type="Proteomes" id="UP000234681"/>
    </source>
</evidence>
<proteinExistence type="predicted"/>
<protein>
    <submittedName>
        <fullName evidence="2">RCG58917, isoform CRA_a</fullName>
    </submittedName>
</protein>
<feature type="region of interest" description="Disordered" evidence="1">
    <location>
        <begin position="20"/>
        <end position="59"/>
    </location>
</feature>
<dbReference type="AlphaFoldDB" id="A6KQ48"/>
<feature type="compositionally biased region" description="Basic and acidic residues" evidence="1">
    <location>
        <begin position="20"/>
        <end position="44"/>
    </location>
</feature>
<gene>
    <name evidence="2" type="ORF">rCG_58917</name>
</gene>
<reference evidence="2 3" key="2">
    <citation type="submission" date="2005-07" db="EMBL/GenBank/DDBJ databases">
        <authorList>
            <person name="Mural R.J."/>
            <person name="Li P.W."/>
            <person name="Adams M.D."/>
            <person name="Amanatides P.G."/>
            <person name="Baden-Tillson H."/>
            <person name="Barnstead M."/>
            <person name="Chin S.H."/>
            <person name="Dew I."/>
            <person name="Evans C.A."/>
            <person name="Ferriera S."/>
            <person name="Flanigan M."/>
            <person name="Fosler C."/>
            <person name="Glodek A."/>
            <person name="Gu Z."/>
            <person name="Holt R.A."/>
            <person name="Jennings D."/>
            <person name="Kraft C.L."/>
            <person name="Lu F."/>
            <person name="Nguyen T."/>
            <person name="Nusskern D.R."/>
            <person name="Pfannkoch C.M."/>
            <person name="Sitter C."/>
            <person name="Sutton G.G."/>
            <person name="Venter J.C."/>
            <person name="Wang Z."/>
            <person name="Woodage T."/>
            <person name="Zheng X.H."/>
            <person name="Zhong F."/>
        </authorList>
    </citation>
    <scope>NUCLEOTIDE SEQUENCE [LARGE SCALE GENOMIC DNA]</scope>
    <source>
        <strain evidence="2">BN</strain>
        <strain evidence="3">BN, Sprague-Dawley</strain>
    </source>
</reference>